<comment type="caution">
    <text evidence="1">The sequence shown here is derived from an EMBL/GenBank/DDBJ whole genome shotgun (WGS) entry which is preliminary data.</text>
</comment>
<dbReference type="GO" id="GO:0030246">
    <property type="term" value="F:carbohydrate binding"/>
    <property type="evidence" value="ECO:0007669"/>
    <property type="project" value="InterPro"/>
</dbReference>
<dbReference type="SUPFAM" id="SSF74650">
    <property type="entry name" value="Galactose mutarotase-like"/>
    <property type="match status" value="1"/>
</dbReference>
<dbReference type="GO" id="GO:0005975">
    <property type="term" value="P:carbohydrate metabolic process"/>
    <property type="evidence" value="ECO:0007669"/>
    <property type="project" value="InterPro"/>
</dbReference>
<dbReference type="Proteomes" id="UP000619265">
    <property type="component" value="Unassembled WGS sequence"/>
</dbReference>
<reference evidence="1" key="1">
    <citation type="submission" date="2015-10" db="EMBL/GenBank/DDBJ databases">
        <authorList>
            <person name="Martinez-Garcia P.J."/>
            <person name="Crepeau M.W."/>
            <person name="Puiu D."/>
            <person name="Gonzalez-Ibeas D."/>
            <person name="Whalen J."/>
            <person name="Stevens K."/>
            <person name="Paul R."/>
            <person name="Butterfield T."/>
            <person name="Britton M."/>
            <person name="Reagan R."/>
            <person name="Chakraborty S."/>
            <person name="Walawage S.L."/>
            <person name="Vasquez-Gross H.A."/>
            <person name="Cardeno C."/>
            <person name="Famula R."/>
            <person name="Pratt K."/>
            <person name="Kuruganti S."/>
            <person name="Aradhya M.K."/>
            <person name="Leslie C.A."/>
            <person name="Dandekar A.M."/>
            <person name="Salzberg S.L."/>
            <person name="Wegrzyn J.L."/>
            <person name="Langley C.H."/>
            <person name="Neale D.B."/>
        </authorList>
    </citation>
    <scope>NUCLEOTIDE SEQUENCE</scope>
    <source>
        <tissue evidence="1">Leaves</tissue>
    </source>
</reference>
<dbReference type="AlphaFoldDB" id="A0A833UNZ6"/>
<proteinExistence type="predicted"/>
<gene>
    <name evidence="1" type="ORF">F2P56_018923</name>
</gene>
<dbReference type="GO" id="GO:0003824">
    <property type="term" value="F:catalytic activity"/>
    <property type="evidence" value="ECO:0007669"/>
    <property type="project" value="InterPro"/>
</dbReference>
<dbReference type="EMBL" id="LIHL02000008">
    <property type="protein sequence ID" value="KAF5462963.1"/>
    <property type="molecule type" value="Genomic_DNA"/>
</dbReference>
<sequence>IGAGARWRRTTGQEVYSPFVLAFTHEKLEDWKASYLTKATAIDPHYSLPLNVALITLQVLDNGSVLLRLAHLYEVDEDTEYSRLAKVELKKMFPGKRVCLPSSKYIIAVFFSKTV</sequence>
<dbReference type="Gramene" id="Jr08_16870_p1">
    <property type="protein sequence ID" value="cds.Jr08_16870_p1"/>
    <property type="gene ID" value="Jr08_16870"/>
</dbReference>
<dbReference type="InterPro" id="IPR011013">
    <property type="entry name" value="Gal_mutarotase_sf_dom"/>
</dbReference>
<evidence type="ECO:0000313" key="1">
    <source>
        <dbReference type="EMBL" id="KAF5462963.1"/>
    </source>
</evidence>
<dbReference type="InterPro" id="IPR050843">
    <property type="entry name" value="Glycosyl_Hydrlase_38"/>
</dbReference>
<dbReference type="Gene3D" id="2.60.40.1360">
    <property type="match status" value="1"/>
</dbReference>
<reference evidence="1" key="2">
    <citation type="submission" date="2020-03" db="EMBL/GenBank/DDBJ databases">
        <title>Walnut 2.0.</title>
        <authorList>
            <person name="Marrano A."/>
            <person name="Britton M."/>
            <person name="Zimin A.V."/>
            <person name="Zaini P.A."/>
            <person name="Workman R."/>
            <person name="Puiu D."/>
            <person name="Bianco L."/>
            <person name="Allen B.J."/>
            <person name="Troggio M."/>
            <person name="Leslie C.A."/>
            <person name="Timp W."/>
            <person name="Dendekar A."/>
            <person name="Salzberg S.L."/>
            <person name="Neale D.B."/>
        </authorList>
    </citation>
    <scope>NUCLEOTIDE SEQUENCE</scope>
    <source>
        <tissue evidence="1">Leaves</tissue>
    </source>
</reference>
<dbReference type="PANTHER" id="PTHR11607:SF61">
    <property type="entry name" value="ALPHA-MANNOSIDASE"/>
    <property type="match status" value="1"/>
</dbReference>
<organism evidence="1 2">
    <name type="scientific">Juglans regia</name>
    <name type="common">English walnut</name>
    <dbReference type="NCBI Taxonomy" id="51240"/>
    <lineage>
        <taxon>Eukaryota</taxon>
        <taxon>Viridiplantae</taxon>
        <taxon>Streptophyta</taxon>
        <taxon>Embryophyta</taxon>
        <taxon>Tracheophyta</taxon>
        <taxon>Spermatophyta</taxon>
        <taxon>Magnoliopsida</taxon>
        <taxon>eudicotyledons</taxon>
        <taxon>Gunneridae</taxon>
        <taxon>Pentapetalae</taxon>
        <taxon>rosids</taxon>
        <taxon>fabids</taxon>
        <taxon>Fagales</taxon>
        <taxon>Juglandaceae</taxon>
        <taxon>Juglans</taxon>
    </lineage>
</organism>
<evidence type="ECO:0000313" key="2">
    <source>
        <dbReference type="Proteomes" id="UP000619265"/>
    </source>
</evidence>
<dbReference type="PANTHER" id="PTHR11607">
    <property type="entry name" value="ALPHA-MANNOSIDASE"/>
    <property type="match status" value="1"/>
</dbReference>
<name>A0A833UNZ6_JUGRE</name>
<feature type="non-terminal residue" evidence="1">
    <location>
        <position position="1"/>
    </location>
</feature>
<protein>
    <submittedName>
        <fullName evidence="1">Uncharacterized protein</fullName>
    </submittedName>
</protein>
<accession>A0A833UNZ6</accession>